<dbReference type="PaxDb" id="2903-EOD32432"/>
<dbReference type="Proteomes" id="UP000013827">
    <property type="component" value="Unassembled WGS sequence"/>
</dbReference>
<evidence type="ECO:0000313" key="3">
    <source>
        <dbReference type="Proteomes" id="UP000013827"/>
    </source>
</evidence>
<dbReference type="HOGENOM" id="CLU_1043691_0_0_1"/>
<reference evidence="2" key="2">
    <citation type="submission" date="2024-10" db="UniProtKB">
        <authorList>
            <consortium name="EnsemblProtists"/>
        </authorList>
    </citation>
    <scope>IDENTIFICATION</scope>
</reference>
<sequence>MSASTFSNWANLVDACQDYAQRSGWRFNRVEFMRLDGPQPNAALHEARLRAMPAVLEYGQRLQSAAEVGSSESELLQEFLCCQKLVSSEAVLNAIISICKALELPGFDGKATAGRGSGSGFDVAYHDMTAPLEVIARRLRNHLAMIDANEEARERRNARVLQASFITEFGLEHGLPEVRDPTAEAMLSDFLLRVTEWGRRDRASAERVKSLNLEGQVPPGRAHAATRAALSRWVEQNQREVLIGGAVAVASLAVGAALFAGLAKGRR</sequence>
<protein>
    <submittedName>
        <fullName evidence="2">Uncharacterized protein</fullName>
    </submittedName>
</protein>
<reference evidence="3" key="1">
    <citation type="journal article" date="2013" name="Nature">
        <title>Pan genome of the phytoplankton Emiliania underpins its global distribution.</title>
        <authorList>
            <person name="Read B.A."/>
            <person name="Kegel J."/>
            <person name="Klute M.J."/>
            <person name="Kuo A."/>
            <person name="Lefebvre S.C."/>
            <person name="Maumus F."/>
            <person name="Mayer C."/>
            <person name="Miller J."/>
            <person name="Monier A."/>
            <person name="Salamov A."/>
            <person name="Young J."/>
            <person name="Aguilar M."/>
            <person name="Claverie J.M."/>
            <person name="Frickenhaus S."/>
            <person name="Gonzalez K."/>
            <person name="Herman E.K."/>
            <person name="Lin Y.C."/>
            <person name="Napier J."/>
            <person name="Ogata H."/>
            <person name="Sarno A.F."/>
            <person name="Shmutz J."/>
            <person name="Schroeder D."/>
            <person name="de Vargas C."/>
            <person name="Verret F."/>
            <person name="von Dassow P."/>
            <person name="Valentin K."/>
            <person name="Van de Peer Y."/>
            <person name="Wheeler G."/>
            <person name="Dacks J.B."/>
            <person name="Delwiche C.F."/>
            <person name="Dyhrman S.T."/>
            <person name="Glockner G."/>
            <person name="John U."/>
            <person name="Richards T."/>
            <person name="Worden A.Z."/>
            <person name="Zhang X."/>
            <person name="Grigoriev I.V."/>
            <person name="Allen A.E."/>
            <person name="Bidle K."/>
            <person name="Borodovsky M."/>
            <person name="Bowler C."/>
            <person name="Brownlee C."/>
            <person name="Cock J.M."/>
            <person name="Elias M."/>
            <person name="Gladyshev V.N."/>
            <person name="Groth M."/>
            <person name="Guda C."/>
            <person name="Hadaegh A."/>
            <person name="Iglesias-Rodriguez M.D."/>
            <person name="Jenkins J."/>
            <person name="Jones B.M."/>
            <person name="Lawson T."/>
            <person name="Leese F."/>
            <person name="Lindquist E."/>
            <person name="Lobanov A."/>
            <person name="Lomsadze A."/>
            <person name="Malik S.B."/>
            <person name="Marsh M.E."/>
            <person name="Mackinder L."/>
            <person name="Mock T."/>
            <person name="Mueller-Roeber B."/>
            <person name="Pagarete A."/>
            <person name="Parker M."/>
            <person name="Probert I."/>
            <person name="Quesneville H."/>
            <person name="Raines C."/>
            <person name="Rensing S.A."/>
            <person name="Riano-Pachon D.M."/>
            <person name="Richier S."/>
            <person name="Rokitta S."/>
            <person name="Shiraiwa Y."/>
            <person name="Soanes D.M."/>
            <person name="van der Giezen M."/>
            <person name="Wahlund T.M."/>
            <person name="Williams B."/>
            <person name="Wilson W."/>
            <person name="Wolfe G."/>
            <person name="Wurch L.L."/>
        </authorList>
    </citation>
    <scope>NUCLEOTIDE SEQUENCE</scope>
</reference>
<dbReference type="AlphaFoldDB" id="A0A0D3K9J7"/>
<dbReference type="RefSeq" id="XP_005784861.1">
    <property type="nucleotide sequence ID" value="XM_005784804.1"/>
</dbReference>
<dbReference type="OMA" id="ACEEFAV"/>
<keyword evidence="3" id="KW-1185">Reference proteome</keyword>
<evidence type="ECO:0000256" key="1">
    <source>
        <dbReference type="SAM" id="Phobius"/>
    </source>
</evidence>
<proteinExistence type="predicted"/>
<dbReference type="KEGG" id="ehx:EMIHUDRAFT_110349"/>
<name>A0A0D3K9J7_EMIH1</name>
<organism evidence="2 3">
    <name type="scientific">Emiliania huxleyi (strain CCMP1516)</name>
    <dbReference type="NCBI Taxonomy" id="280463"/>
    <lineage>
        <taxon>Eukaryota</taxon>
        <taxon>Haptista</taxon>
        <taxon>Haptophyta</taxon>
        <taxon>Prymnesiophyceae</taxon>
        <taxon>Isochrysidales</taxon>
        <taxon>Noelaerhabdaceae</taxon>
        <taxon>Emiliania</taxon>
    </lineage>
</organism>
<dbReference type="GeneID" id="17281580"/>
<dbReference type="GeneID" id="17277705"/>
<feature type="transmembrane region" description="Helical" evidence="1">
    <location>
        <begin position="241"/>
        <end position="263"/>
    </location>
</feature>
<keyword evidence="1" id="KW-0472">Membrane</keyword>
<dbReference type="KEGG" id="ehx:EMIHUDRAFT_112422"/>
<keyword evidence="1" id="KW-0812">Transmembrane</keyword>
<evidence type="ECO:0000313" key="2">
    <source>
        <dbReference type="EnsemblProtists" id="EOD32432"/>
    </source>
</evidence>
<accession>A0A0D3K9J7</accession>
<dbReference type="EnsemblProtists" id="EOD32432">
    <property type="protein sequence ID" value="EOD32432"/>
    <property type="gene ID" value="EMIHUDRAFT_112422"/>
</dbReference>
<dbReference type="RefSeq" id="XP_005788738.1">
    <property type="nucleotide sequence ID" value="XM_005788681.1"/>
</dbReference>
<keyword evidence="1" id="KW-1133">Transmembrane helix</keyword>
<dbReference type="EnsemblProtists" id="EOD36309">
    <property type="protein sequence ID" value="EOD36309"/>
    <property type="gene ID" value="EMIHUDRAFT_110349"/>
</dbReference>